<proteinExistence type="predicted"/>
<accession>A0A428WQY0</accession>
<dbReference type="SUPFAM" id="SSF52540">
    <property type="entry name" value="P-loop containing nucleoside triphosphate hydrolases"/>
    <property type="match status" value="1"/>
</dbReference>
<dbReference type="RefSeq" id="WP_020642419.1">
    <property type="nucleotide sequence ID" value="NZ_QHHU01000016.1"/>
</dbReference>
<dbReference type="NCBIfam" id="TIGR02680">
    <property type="entry name" value="TIGR02680 family protein"/>
    <property type="match status" value="1"/>
</dbReference>
<organism evidence="3 4">
    <name type="scientific">Amycolatopsis balhimycina DSM 5908</name>
    <dbReference type="NCBI Taxonomy" id="1081091"/>
    <lineage>
        <taxon>Bacteria</taxon>
        <taxon>Bacillati</taxon>
        <taxon>Actinomycetota</taxon>
        <taxon>Actinomycetes</taxon>
        <taxon>Pseudonocardiales</taxon>
        <taxon>Pseudonocardiaceae</taxon>
        <taxon>Amycolatopsis</taxon>
    </lineage>
</organism>
<dbReference type="InterPro" id="IPR013496">
    <property type="entry name" value="CHP02680"/>
</dbReference>
<keyword evidence="1" id="KW-0175">Coiled coil</keyword>
<feature type="coiled-coil region" evidence="1">
    <location>
        <begin position="302"/>
        <end position="365"/>
    </location>
</feature>
<evidence type="ECO:0000313" key="3">
    <source>
        <dbReference type="EMBL" id="RSM45497.1"/>
    </source>
</evidence>
<dbReference type="Pfam" id="PF13558">
    <property type="entry name" value="SbcC_Walker_B"/>
    <property type="match status" value="1"/>
</dbReference>
<reference evidence="3 4" key="1">
    <citation type="submission" date="2018-05" db="EMBL/GenBank/DDBJ databases">
        <title>Evolution of GPA BGCs.</title>
        <authorList>
            <person name="Waglechner N."/>
            <person name="Wright G.D."/>
        </authorList>
    </citation>
    <scope>NUCLEOTIDE SEQUENCE [LARGE SCALE GENOMIC DNA]</scope>
    <source>
        <strain evidence="3 4">DSM 5908</strain>
    </source>
</reference>
<gene>
    <name evidence="3" type="ORF">DMA12_13620</name>
</gene>
<comment type="caution">
    <text evidence="3">The sequence shown here is derived from an EMBL/GenBank/DDBJ whole genome shotgun (WGS) entry which is preliminary data.</text>
</comment>
<feature type="region of interest" description="Disordered" evidence="2">
    <location>
        <begin position="939"/>
        <end position="965"/>
    </location>
</feature>
<feature type="compositionally biased region" description="Low complexity" evidence="2">
    <location>
        <begin position="1349"/>
        <end position="1361"/>
    </location>
</feature>
<protein>
    <submittedName>
        <fullName evidence="3">TIGR02680 family protein</fullName>
    </submittedName>
</protein>
<dbReference type="OrthoDB" id="8527901at2"/>
<dbReference type="Proteomes" id="UP000286716">
    <property type="component" value="Unassembled WGS sequence"/>
</dbReference>
<feature type="coiled-coil region" evidence="1">
    <location>
        <begin position="456"/>
        <end position="483"/>
    </location>
</feature>
<evidence type="ECO:0000313" key="4">
    <source>
        <dbReference type="Proteomes" id="UP000286716"/>
    </source>
</evidence>
<dbReference type="EMBL" id="QHHU01000016">
    <property type="protein sequence ID" value="RSM45497.1"/>
    <property type="molecule type" value="Genomic_DNA"/>
</dbReference>
<feature type="region of interest" description="Disordered" evidence="2">
    <location>
        <begin position="1348"/>
        <end position="1367"/>
    </location>
</feature>
<dbReference type="Gene3D" id="3.40.50.300">
    <property type="entry name" value="P-loop containing nucleotide triphosphate hydrolases"/>
    <property type="match status" value="1"/>
</dbReference>
<keyword evidence="4" id="KW-1185">Reference proteome</keyword>
<dbReference type="InterPro" id="IPR027417">
    <property type="entry name" value="P-loop_NTPase"/>
</dbReference>
<feature type="coiled-coil region" evidence="1">
    <location>
        <begin position="868"/>
        <end position="902"/>
    </location>
</feature>
<sequence length="1367" mass="148164">MTRRLPEPALTRWQPLRAGLVDLFYYDTEEFWFRDGRLLLRGNNGTGKSKVLALMLPFLLDGDLSPHRVEPDADPKKKMEWNLLLGGAHPYPERLGYTWLEFGRIDEDGEPRFHTLGCGMKAVSGKGIARHWYFVTEQRVGAGLELLDATGTALSRDRLGDALGEHGTIYDRARNYRRAVDEALFGFGEQRYGALVDLLVQLRQPQLSKRPSEKALSAALTEALPPLDQAVVADVAEAFRSLEEDRESLRAMNEAHDAAKSFLGHYSRYARIASRRRAARPRSAQAEYRRVSENLAAAETAYQVAETALTTAKARLEELGTERKRLQARDEALRASPEMRSARELERAAEDARKLTERAGQLAGERTHAITKLATRRERHERAGSRLASARANLDTARVAAREAAELARITGPHTERIDGALTGSPDLARLRAGAEQLATRQKDAIDQVHALIRAAGKALGELAEARRKVDELDAEADDLAQRRTGAATTVTERGTELVTGVRRHLDAAIELRLADPAATLAELELWVETLDGPNPATAAAAATGQTAAAALARADAAREAEERAARLRLDELAAEIERLERGDHNAPPVPYTRQNTDRVDRAGAPFWQLVDFSAEVEPAARAGLEAALEGAGILDAWVTPAGELLAPDTEDVVLVPRGQAGGASLATALIPAVDRENPHANAVSEETVAELLGSIGLGENSDTWVRVDGAYRVGVLTGSWHKPAAEYVGRGAREAARRARLATLRAELSTVESQLDELAEARRVLHARQVTLAAEVSGLPGDEALREAHSDVKRLAEEAQRLVAKQSIAAETVRLATERAETAQVTLDEGATDAGLPATAAELSEVESGLNAYRTALAGLWPTAGLVTEAGREADEAAGELEEAELHLTDVAERSATAEHEAAGATERHRTLRETVGAAVAELEAHLAEVAKALRTNEADAETAGRERDAAINARGKADGRRETLKDELEAATAERASAADSLRRFAATGLLAIALPDLAVPDPGEPWAPDPTVRLARRINDELADLPDDDNAWDRAQKRVNDELKTLTDTLSRQGSKASGDLLEDGLVVEVEFRGKPATVPELTSALGTEVGDRERLLSEREREILENHLINEVASTLQELISAAEAQVARMNDELDDRPTSTGMRLRLQWKPREDGPAGLAAARERLLRQTADAWSEADRAAVGGFLQARIAEVRARDASGTWLEHLTEALDYRAWNRFVIQRHQNGQWKPATGPASGGERVLAASVPLFAAASSHYASAGSPHAPRLVTLDEAFAGVDDNARAKYLGLLAAFDLDVVMTSEREWGCYPEVPGLAISQLSRVDGVNAVLVTNWAWDGHRRSKLERPAAVAEPEPVAAATDGLWD</sequence>
<evidence type="ECO:0000256" key="2">
    <source>
        <dbReference type="SAM" id="MobiDB-lite"/>
    </source>
</evidence>
<evidence type="ECO:0000256" key="1">
    <source>
        <dbReference type="SAM" id="Coils"/>
    </source>
</evidence>
<name>A0A428WQY0_AMYBA</name>